<gene>
    <name evidence="1" type="ORF">FHX42_003523</name>
</gene>
<organism evidence="1 2">
    <name type="scientific">Halosaccharopolyspora lacisalsi</name>
    <dbReference type="NCBI Taxonomy" id="1000566"/>
    <lineage>
        <taxon>Bacteria</taxon>
        <taxon>Bacillati</taxon>
        <taxon>Actinomycetota</taxon>
        <taxon>Actinomycetes</taxon>
        <taxon>Pseudonocardiales</taxon>
        <taxon>Pseudonocardiaceae</taxon>
        <taxon>Halosaccharopolyspora</taxon>
    </lineage>
</organism>
<sequence>MIFDGAGTKWPSALSGSDHPVHQLYQQVADVISGACGFCAKAFETEQHVHDAGVGTIEEHEGHPSFRNLLVEGHSVLTF</sequence>
<proteinExistence type="predicted"/>
<keyword evidence="2" id="KW-1185">Reference proteome</keyword>
<dbReference type="RefSeq" id="WP_220480501.1">
    <property type="nucleotide sequence ID" value="NZ_JACGWZ010000005.1"/>
</dbReference>
<dbReference type="EMBL" id="JACGWZ010000005">
    <property type="protein sequence ID" value="MBA8826147.1"/>
    <property type="molecule type" value="Genomic_DNA"/>
</dbReference>
<evidence type="ECO:0008006" key="3">
    <source>
        <dbReference type="Google" id="ProtNLM"/>
    </source>
</evidence>
<evidence type="ECO:0000313" key="2">
    <source>
        <dbReference type="Proteomes" id="UP000569329"/>
    </source>
</evidence>
<dbReference type="AlphaFoldDB" id="A0A839E324"/>
<comment type="caution">
    <text evidence="1">The sequence shown here is derived from an EMBL/GenBank/DDBJ whole genome shotgun (WGS) entry which is preliminary data.</text>
</comment>
<protein>
    <recommendedName>
        <fullName evidence="3">DsrE family protein</fullName>
    </recommendedName>
</protein>
<reference evidence="1 2" key="1">
    <citation type="submission" date="2020-07" db="EMBL/GenBank/DDBJ databases">
        <title>Sequencing the genomes of 1000 actinobacteria strains.</title>
        <authorList>
            <person name="Klenk H.-P."/>
        </authorList>
    </citation>
    <scope>NUCLEOTIDE SEQUENCE [LARGE SCALE GENOMIC DNA]</scope>
    <source>
        <strain evidence="1 2">DSM 45975</strain>
    </source>
</reference>
<accession>A0A839E324</accession>
<evidence type="ECO:0000313" key="1">
    <source>
        <dbReference type="EMBL" id="MBA8826147.1"/>
    </source>
</evidence>
<dbReference type="Proteomes" id="UP000569329">
    <property type="component" value="Unassembled WGS sequence"/>
</dbReference>
<name>A0A839E324_9PSEU</name>